<dbReference type="NCBIfam" id="TIGR02197">
    <property type="entry name" value="heptose_epim"/>
    <property type="match status" value="1"/>
</dbReference>
<dbReference type="PANTHER" id="PTHR43103">
    <property type="entry name" value="NUCLEOSIDE-DIPHOSPHATE-SUGAR EPIMERASE"/>
    <property type="match status" value="1"/>
</dbReference>
<feature type="binding site" evidence="4">
    <location>
        <position position="179"/>
    </location>
    <ligand>
        <name>NADP(+)</name>
        <dbReference type="ChEBI" id="CHEBI:58349"/>
    </ligand>
</feature>
<evidence type="ECO:0000256" key="4">
    <source>
        <dbReference type="HAMAP-Rule" id="MF_01601"/>
    </source>
</evidence>
<keyword evidence="2 4" id="KW-0413">Isomerase</keyword>
<feature type="active site" description="Proton acceptor" evidence="4">
    <location>
        <position position="179"/>
    </location>
</feature>
<dbReference type="PANTHER" id="PTHR43103:SF3">
    <property type="entry name" value="ADP-L-GLYCERO-D-MANNO-HEPTOSE-6-EPIMERASE"/>
    <property type="match status" value="1"/>
</dbReference>
<feature type="binding site" evidence="4">
    <location>
        <begin position="75"/>
        <end position="79"/>
    </location>
    <ligand>
        <name>NADP(+)</name>
        <dbReference type="ChEBI" id="CHEBI:58349"/>
    </ligand>
</feature>
<comment type="cofactor">
    <cofactor evidence="4">
        <name>NADP(+)</name>
        <dbReference type="ChEBI" id="CHEBI:58349"/>
    </cofactor>
    <text evidence="4">Binds 1 NADP(+) per subunit.</text>
</comment>
<evidence type="ECO:0000313" key="7">
    <source>
        <dbReference type="Proteomes" id="UP000178417"/>
    </source>
</evidence>
<evidence type="ECO:0000256" key="1">
    <source>
        <dbReference type="ARBA" id="ARBA00022857"/>
    </source>
</evidence>
<keyword evidence="1 4" id="KW-0521">NADP</keyword>
<dbReference type="GO" id="GO:0008712">
    <property type="term" value="F:ADP-glyceromanno-heptose 6-epimerase activity"/>
    <property type="evidence" value="ECO:0007669"/>
    <property type="project" value="UniProtKB-UniRule"/>
</dbReference>
<feature type="binding site" evidence="4">
    <location>
        <position position="281"/>
    </location>
    <ligand>
        <name>substrate</name>
    </ligand>
</feature>
<feature type="binding site" evidence="4">
    <location>
        <begin position="202"/>
        <end position="205"/>
    </location>
    <ligand>
        <name>substrate</name>
    </ligand>
</feature>
<dbReference type="EC" id="5.1.3.20" evidence="4"/>
<dbReference type="InterPro" id="IPR001509">
    <property type="entry name" value="Epimerase_deHydtase"/>
</dbReference>
<feature type="binding site" evidence="4">
    <location>
        <position position="181"/>
    </location>
    <ligand>
        <name>substrate</name>
    </ligand>
</feature>
<comment type="similarity">
    <text evidence="4">Belongs to the NAD(P)-dependent epimerase/dehydratase family. HldD subfamily.</text>
</comment>
<comment type="domain">
    <text evidence="4">Contains a large N-terminal NADP-binding domain, and a smaller C-terminal substrate-binding domain.</text>
</comment>
<comment type="catalytic activity">
    <reaction evidence="4">
        <text>ADP-D-glycero-beta-D-manno-heptose = ADP-L-glycero-beta-D-manno-heptose</text>
        <dbReference type="Rhea" id="RHEA:17577"/>
        <dbReference type="ChEBI" id="CHEBI:59967"/>
        <dbReference type="ChEBI" id="CHEBI:61506"/>
        <dbReference type="EC" id="5.1.3.20"/>
    </reaction>
</comment>
<dbReference type="STRING" id="1802579.A2310_03060"/>
<dbReference type="SUPFAM" id="SSF51735">
    <property type="entry name" value="NAD(P)-binding Rossmann-fold domains"/>
    <property type="match status" value="1"/>
</dbReference>
<dbReference type="Pfam" id="PF01370">
    <property type="entry name" value="Epimerase"/>
    <property type="match status" value="1"/>
</dbReference>
<dbReference type="GO" id="GO:0005975">
    <property type="term" value="P:carbohydrate metabolic process"/>
    <property type="evidence" value="ECO:0007669"/>
    <property type="project" value="UniProtKB-UniRule"/>
</dbReference>
<dbReference type="Gene3D" id="3.40.50.720">
    <property type="entry name" value="NAD(P)-binding Rossmann-like Domain"/>
    <property type="match status" value="1"/>
</dbReference>
<keyword evidence="3 4" id="KW-0119">Carbohydrate metabolism</keyword>
<proteinExistence type="inferred from homology"/>
<accession>A0A1F4SSY1</accession>
<dbReference type="CDD" id="cd05248">
    <property type="entry name" value="ADP_GME_SDR_e"/>
    <property type="match status" value="1"/>
</dbReference>
<dbReference type="UniPathway" id="UPA00356">
    <property type="reaction ID" value="UER00440"/>
</dbReference>
<feature type="binding site" evidence="4">
    <location>
        <position position="188"/>
    </location>
    <ligand>
        <name>substrate</name>
    </ligand>
</feature>
<dbReference type="Proteomes" id="UP000178417">
    <property type="component" value="Unassembled WGS sequence"/>
</dbReference>
<evidence type="ECO:0000313" key="6">
    <source>
        <dbReference type="EMBL" id="OGC23555.1"/>
    </source>
</evidence>
<comment type="pathway">
    <text evidence="4">Nucleotide-sugar biosynthesis; ADP-L-glycero-beta-D-manno-heptose biosynthesis; ADP-L-glycero-beta-D-manno-heptose from D-glycero-beta-D-manno-heptose 7-phosphate: step 4/4.</text>
</comment>
<comment type="caution">
    <text evidence="6">The sequence shown here is derived from an EMBL/GenBank/DDBJ whole genome shotgun (WGS) entry which is preliminary data.</text>
</comment>
<gene>
    <name evidence="4" type="primary">hldD</name>
    <name evidence="6" type="ORF">A2310_03060</name>
</gene>
<protein>
    <recommendedName>
        <fullName evidence="4">ADP-L-glycero-D-manno-heptose-6-epimerase</fullName>
        <ecNumber evidence="4">5.1.3.20</ecNumber>
    </recommendedName>
    <alternativeName>
        <fullName evidence="4">ADP-L-glycero-beta-D-manno-heptose-6-epimerase</fullName>
        <shortName evidence="4">ADP-glyceromanno-heptose 6-epimerase</shortName>
        <shortName evidence="4">ADP-hep 6-epimerase</shortName>
        <shortName evidence="4">AGME</shortName>
    </alternativeName>
</protein>
<comment type="function">
    <text evidence="4">Catalyzes the interconversion between ADP-D-glycero-beta-D-manno-heptose and ADP-L-glycero-beta-D-manno-heptose via an epimerization at carbon 6 of the heptose.</text>
</comment>
<organism evidence="6 7">
    <name type="scientific">candidate division WOR-1 bacterium RIFOXYB2_FULL_37_13</name>
    <dbReference type="NCBI Taxonomy" id="1802579"/>
    <lineage>
        <taxon>Bacteria</taxon>
        <taxon>Bacillati</taxon>
        <taxon>Saganbacteria</taxon>
    </lineage>
</organism>
<evidence type="ECO:0000256" key="2">
    <source>
        <dbReference type="ARBA" id="ARBA00023235"/>
    </source>
</evidence>
<feature type="domain" description="NAD-dependent epimerase/dehydratase" evidence="5">
    <location>
        <begin position="2"/>
        <end position="244"/>
    </location>
</feature>
<dbReference type="HAMAP" id="MF_01601">
    <property type="entry name" value="Heptose_epimerase"/>
    <property type="match status" value="1"/>
</dbReference>
<dbReference type="EMBL" id="MEUB01000017">
    <property type="protein sequence ID" value="OGC23555.1"/>
    <property type="molecule type" value="Genomic_DNA"/>
</dbReference>
<dbReference type="InterPro" id="IPR036291">
    <property type="entry name" value="NAD(P)-bd_dom_sf"/>
</dbReference>
<feature type="binding site" evidence="4">
    <location>
        <position position="38"/>
    </location>
    <ligand>
        <name>NADP(+)</name>
        <dbReference type="ChEBI" id="CHEBI:58349"/>
    </ligand>
</feature>
<dbReference type="Gene3D" id="3.90.25.10">
    <property type="entry name" value="UDP-galactose 4-epimerase, domain 1"/>
    <property type="match status" value="1"/>
</dbReference>
<comment type="subunit">
    <text evidence="4">Homopentamer.</text>
</comment>
<name>A0A1F4SSY1_UNCSA</name>
<feature type="binding site" evidence="4">
    <location>
        <position position="147"/>
    </location>
    <ligand>
        <name>NADP(+)</name>
        <dbReference type="ChEBI" id="CHEBI:58349"/>
    </ligand>
</feature>
<dbReference type="GO" id="GO:0050661">
    <property type="term" value="F:NADP binding"/>
    <property type="evidence" value="ECO:0007669"/>
    <property type="project" value="InterPro"/>
</dbReference>
<feature type="active site" description="Proton acceptor" evidence="4">
    <location>
        <position position="143"/>
    </location>
</feature>
<evidence type="ECO:0000259" key="5">
    <source>
        <dbReference type="Pfam" id="PF01370"/>
    </source>
</evidence>
<evidence type="ECO:0000256" key="3">
    <source>
        <dbReference type="ARBA" id="ARBA00023277"/>
    </source>
</evidence>
<dbReference type="AlphaFoldDB" id="A0A1F4SSY1"/>
<dbReference type="InterPro" id="IPR011912">
    <property type="entry name" value="Heptose_epim"/>
</dbReference>
<feature type="binding site" evidence="4">
    <location>
        <position position="170"/>
    </location>
    <ligand>
        <name>substrate</name>
    </ligand>
</feature>
<feature type="binding site" evidence="4">
    <location>
        <position position="216"/>
    </location>
    <ligand>
        <name>substrate</name>
    </ligand>
</feature>
<feature type="binding site" evidence="4">
    <location>
        <position position="53"/>
    </location>
    <ligand>
        <name>NADP(+)</name>
        <dbReference type="ChEBI" id="CHEBI:58349"/>
    </ligand>
</feature>
<reference evidence="6 7" key="1">
    <citation type="journal article" date="2016" name="Nat. Commun.">
        <title>Thousands of microbial genomes shed light on interconnected biogeochemical processes in an aquifer system.</title>
        <authorList>
            <person name="Anantharaman K."/>
            <person name="Brown C.T."/>
            <person name="Hug L.A."/>
            <person name="Sharon I."/>
            <person name="Castelle C.J."/>
            <person name="Probst A.J."/>
            <person name="Thomas B.C."/>
            <person name="Singh A."/>
            <person name="Wilkins M.J."/>
            <person name="Karaoz U."/>
            <person name="Brodie E.L."/>
            <person name="Williams K.H."/>
            <person name="Hubbard S.S."/>
            <person name="Banfield J.F."/>
        </authorList>
    </citation>
    <scope>NUCLEOTIDE SEQUENCE [LARGE SCALE GENOMIC DNA]</scope>
</reference>
<feature type="binding site" evidence="4">
    <location>
        <position position="92"/>
    </location>
    <ligand>
        <name>NADP(+)</name>
        <dbReference type="ChEBI" id="CHEBI:58349"/>
    </ligand>
</feature>
<feature type="binding site" evidence="4">
    <location>
        <begin position="31"/>
        <end position="32"/>
    </location>
    <ligand>
        <name>NADP(+)</name>
        <dbReference type="ChEBI" id="CHEBI:58349"/>
    </ligand>
</feature>
<feature type="binding site" evidence="4">
    <location>
        <position position="171"/>
    </location>
    <ligand>
        <name>NADP(+)</name>
        <dbReference type="ChEBI" id="CHEBI:58349"/>
    </ligand>
</feature>
<feature type="binding site" evidence="4">
    <location>
        <begin position="10"/>
        <end position="11"/>
    </location>
    <ligand>
        <name>NADP(+)</name>
        <dbReference type="ChEBI" id="CHEBI:58349"/>
    </ligand>
</feature>
<sequence>MIILTGGAGFIGSCFLSKLNENGENDVIIIDNLGEDNKWKNLSGKSFFDYIAKDEFIENLNKFKPHKKIKAIFHIGACSCTTETDASYLIKNNYEYSKKLLIWALENNIPFYYASSAATYGDGRSGYSDSDENTLALLPLNMYGYSKHLFDLWVIKNKLSDKIVGFKYFNVFGPNEYHKGDMRSLVVKAYQQIKKDGKIKLFKSYNPAYKDGEQKRDFIYIKDVVELMYYFYSKTTVKGIYNVGTGKARTWNDLAKAIFSALGISPDIEYIEMPEAIKDKYQYFTQADTSKLRSSNINIAFTSLENSVADYVGNYLEKGFSCI</sequence>
<dbReference type="GO" id="GO:0097171">
    <property type="term" value="P:ADP-L-glycero-beta-D-manno-heptose biosynthetic process"/>
    <property type="evidence" value="ECO:0007669"/>
    <property type="project" value="UniProtKB-UniPathway"/>
</dbReference>